<dbReference type="EMBL" id="JBHSEP010000016">
    <property type="protein sequence ID" value="MFC4600452.1"/>
    <property type="molecule type" value="Genomic_DNA"/>
</dbReference>
<comment type="caution">
    <text evidence="2">The sequence shown here is derived from an EMBL/GenBank/DDBJ whole genome shotgun (WGS) entry which is preliminary data.</text>
</comment>
<dbReference type="Pfam" id="PF00534">
    <property type="entry name" value="Glycos_transf_1"/>
    <property type="match status" value="1"/>
</dbReference>
<sequence length="368" mass="40453">MFPHAHSGRRSRTNSRSSTAWRLGRNYDFGSCQTAGSAACVTIVSRAHARYPRHSVIDGVQIYRVPSGSSATYLSHVLDFIRGKSFDLVQIDNRPRFVGPIKRLIGNTPVSLFLHSLTFVSPPYATRSAAAAGLAQANIVIANSESLKRQLAVRFPAVSGKIRKVWLGVDTRRFRPSGTRSGKRAFTVLFAGRVIPRKGVPVLLKAVKRAQRSVARPIRTIIAGGSSRPGYLKSMRSLAGKLGVNARFLGTVPHRRIHRVFRRADVFVCPSQKHEAFGLVNVEAMASGVPVIASNNGGMKEIVRHNRNGILVRRYREPQAFAAAIVRLAGNNALRLRMARTARKDSLRKFGWQATAARLDRIYSGAGK</sequence>
<gene>
    <name evidence="2" type="ORF">ACFO3S_19565</name>
</gene>
<dbReference type="SUPFAM" id="SSF53756">
    <property type="entry name" value="UDP-Glycosyltransferase/glycogen phosphorylase"/>
    <property type="match status" value="1"/>
</dbReference>
<dbReference type="EC" id="2.4.-.-" evidence="2"/>
<keyword evidence="2" id="KW-0808">Transferase</keyword>
<feature type="domain" description="FHA" evidence="1">
    <location>
        <begin position="21"/>
        <end position="79"/>
    </location>
</feature>
<dbReference type="GO" id="GO:0016757">
    <property type="term" value="F:glycosyltransferase activity"/>
    <property type="evidence" value="ECO:0007669"/>
    <property type="project" value="UniProtKB-KW"/>
</dbReference>
<evidence type="ECO:0000313" key="3">
    <source>
        <dbReference type="Proteomes" id="UP001596028"/>
    </source>
</evidence>
<protein>
    <submittedName>
        <fullName evidence="2">Glycosyltransferase family 4 protein</fullName>
        <ecNumber evidence="2">2.4.-.-</ecNumber>
    </submittedName>
</protein>
<keyword evidence="3" id="KW-1185">Reference proteome</keyword>
<dbReference type="PROSITE" id="PS50006">
    <property type="entry name" value="FHA_DOMAIN"/>
    <property type="match status" value="1"/>
</dbReference>
<organism evidence="2 3">
    <name type="scientific">Cohnella hongkongensis</name>
    <dbReference type="NCBI Taxonomy" id="178337"/>
    <lineage>
        <taxon>Bacteria</taxon>
        <taxon>Bacillati</taxon>
        <taxon>Bacillota</taxon>
        <taxon>Bacilli</taxon>
        <taxon>Bacillales</taxon>
        <taxon>Paenibacillaceae</taxon>
        <taxon>Cohnella</taxon>
    </lineage>
</organism>
<dbReference type="Proteomes" id="UP001596028">
    <property type="component" value="Unassembled WGS sequence"/>
</dbReference>
<evidence type="ECO:0000313" key="2">
    <source>
        <dbReference type="EMBL" id="MFC4600452.1"/>
    </source>
</evidence>
<dbReference type="PANTHER" id="PTHR45947:SF3">
    <property type="entry name" value="SULFOQUINOVOSYL TRANSFERASE SQD2"/>
    <property type="match status" value="1"/>
</dbReference>
<dbReference type="Gene3D" id="3.40.50.2000">
    <property type="entry name" value="Glycogen Phosphorylase B"/>
    <property type="match status" value="2"/>
</dbReference>
<dbReference type="InterPro" id="IPR001296">
    <property type="entry name" value="Glyco_trans_1"/>
</dbReference>
<evidence type="ECO:0000259" key="1">
    <source>
        <dbReference type="PROSITE" id="PS50006"/>
    </source>
</evidence>
<dbReference type="InterPro" id="IPR050194">
    <property type="entry name" value="Glycosyltransferase_grp1"/>
</dbReference>
<keyword evidence="2" id="KW-0328">Glycosyltransferase</keyword>
<dbReference type="CDD" id="cd03801">
    <property type="entry name" value="GT4_PimA-like"/>
    <property type="match status" value="1"/>
</dbReference>
<proteinExistence type="predicted"/>
<name>A0ABV9FEU4_9BACL</name>
<accession>A0ABV9FEU4</accession>
<reference evidence="3" key="1">
    <citation type="journal article" date="2019" name="Int. J. Syst. Evol. Microbiol.">
        <title>The Global Catalogue of Microorganisms (GCM) 10K type strain sequencing project: providing services to taxonomists for standard genome sequencing and annotation.</title>
        <authorList>
            <consortium name="The Broad Institute Genomics Platform"/>
            <consortium name="The Broad Institute Genome Sequencing Center for Infectious Disease"/>
            <person name="Wu L."/>
            <person name="Ma J."/>
        </authorList>
    </citation>
    <scope>NUCLEOTIDE SEQUENCE [LARGE SCALE GENOMIC DNA]</scope>
    <source>
        <strain evidence="3">CCUG 49571</strain>
    </source>
</reference>
<dbReference type="InterPro" id="IPR000253">
    <property type="entry name" value="FHA_dom"/>
</dbReference>
<dbReference type="PANTHER" id="PTHR45947">
    <property type="entry name" value="SULFOQUINOVOSYL TRANSFERASE SQD2"/>
    <property type="match status" value="1"/>
</dbReference>
<dbReference type="RefSeq" id="WP_378099543.1">
    <property type="nucleotide sequence ID" value="NZ_JBHSEP010000016.1"/>
</dbReference>